<dbReference type="EMBL" id="CP043431">
    <property type="protein sequence ID" value="QNT64445.1"/>
    <property type="molecule type" value="Genomic_DNA"/>
</dbReference>
<dbReference type="GO" id="GO:0005886">
    <property type="term" value="C:plasma membrane"/>
    <property type="evidence" value="ECO:0007669"/>
    <property type="project" value="TreeGrafter"/>
</dbReference>
<dbReference type="AlphaFoldDB" id="A0A7H1MLV9"/>
<proteinExistence type="predicted"/>
<evidence type="ECO:0000313" key="1">
    <source>
        <dbReference type="EMBL" id="QNT64445.1"/>
    </source>
</evidence>
<dbReference type="Pfam" id="PF04657">
    <property type="entry name" value="DMT_YdcZ"/>
    <property type="match status" value="2"/>
</dbReference>
<gene>
    <name evidence="1" type="ORF">FY536_03730</name>
</gene>
<dbReference type="PANTHER" id="PTHR34821">
    <property type="entry name" value="INNER MEMBRANE PROTEIN YDCZ"/>
    <property type="match status" value="1"/>
</dbReference>
<name>A0A7H1MLV9_9LACO</name>
<dbReference type="RefSeq" id="WP_006846178.1">
    <property type="nucleotide sequence ID" value="NZ_CP026847.1"/>
</dbReference>
<accession>A0A7H1MLV9</accession>
<sequence length="314" mass="33795">MFLLFLIPILIGIGVSSQTAINAQLRSYTKSPYLASAISFFIGMLLLIALTFITKHTIAIPASVFSNNPWWIWLGSITGAFSLTVNILLFAKLGSKLAAVLPISGQIMMGIVIDQFGLFSSPITKLTLVKIIGLVFVILGLLSIVGIFESSKKVSNSSTKRVPHQFIWELLGIFSGVLFAIQTATNGRLGVVLHSPIHAALVTFTVGTIVLIIISFITKAPVLKFNNNGNKLGKKDWWVLIGGILGGINIILIAWLAPQIGTGAVVVISLFGQLGFSILVDQFAFFRSSKIPVTRLQIIGAAVMLVGIVIVYFV</sequence>
<evidence type="ECO:0000313" key="2">
    <source>
        <dbReference type="Proteomes" id="UP000516446"/>
    </source>
</evidence>
<keyword evidence="2" id="KW-1185">Reference proteome</keyword>
<protein>
    <submittedName>
        <fullName evidence="1">DMT family transporter</fullName>
    </submittedName>
</protein>
<dbReference type="Proteomes" id="UP000516446">
    <property type="component" value="Chromosome"/>
</dbReference>
<dbReference type="InterPro" id="IPR006750">
    <property type="entry name" value="YdcZ"/>
</dbReference>
<dbReference type="PANTHER" id="PTHR34821:SF2">
    <property type="entry name" value="INNER MEMBRANE PROTEIN YDCZ"/>
    <property type="match status" value="1"/>
</dbReference>
<reference evidence="1 2" key="1">
    <citation type="submission" date="2019-08" db="EMBL/GenBank/DDBJ databases">
        <authorList>
            <person name="Chang H.C."/>
            <person name="Mun S.Y."/>
        </authorList>
    </citation>
    <scope>NUCLEOTIDE SEQUENCE [LARGE SCALE GENOMIC DNA]</scope>
    <source>
        <strain evidence="1 2">SK</strain>
    </source>
</reference>
<organism evidence="1 2">
    <name type="scientific">Weissella koreensis</name>
    <dbReference type="NCBI Taxonomy" id="165096"/>
    <lineage>
        <taxon>Bacteria</taxon>
        <taxon>Bacillati</taxon>
        <taxon>Bacillota</taxon>
        <taxon>Bacilli</taxon>
        <taxon>Lactobacillales</taxon>
        <taxon>Lactobacillaceae</taxon>
        <taxon>Weissella</taxon>
    </lineage>
</organism>